<evidence type="ECO:0000259" key="2">
    <source>
        <dbReference type="Pfam" id="PF12165"/>
    </source>
</evidence>
<keyword evidence="1" id="KW-0862">Zinc</keyword>
<keyword evidence="4" id="KW-1185">Reference proteome</keyword>
<dbReference type="GO" id="GO:0006355">
    <property type="term" value="P:regulation of DNA-templated transcription"/>
    <property type="evidence" value="ECO:0007669"/>
    <property type="project" value="UniProtKB-UniRule"/>
</dbReference>
<dbReference type="GO" id="GO:0003712">
    <property type="term" value="F:transcription coregulator activity"/>
    <property type="evidence" value="ECO:0007669"/>
    <property type="project" value="TreeGrafter"/>
</dbReference>
<dbReference type="GO" id="GO:0042393">
    <property type="term" value="F:histone binding"/>
    <property type="evidence" value="ECO:0007669"/>
    <property type="project" value="UniProtKB-UniRule"/>
</dbReference>
<feature type="domain" description="Alfin N-terminal" evidence="2">
    <location>
        <begin position="34"/>
        <end position="114"/>
    </location>
</feature>
<evidence type="ECO:0000256" key="1">
    <source>
        <dbReference type="RuleBase" id="RU369089"/>
    </source>
</evidence>
<keyword evidence="1" id="KW-0863">Zinc-finger</keyword>
<organism evidence="3 4">
    <name type="scientific">Lactuca saligna</name>
    <name type="common">Willowleaf lettuce</name>
    <dbReference type="NCBI Taxonomy" id="75948"/>
    <lineage>
        <taxon>Eukaryota</taxon>
        <taxon>Viridiplantae</taxon>
        <taxon>Streptophyta</taxon>
        <taxon>Embryophyta</taxon>
        <taxon>Tracheophyta</taxon>
        <taxon>Spermatophyta</taxon>
        <taxon>Magnoliopsida</taxon>
        <taxon>eudicotyledons</taxon>
        <taxon>Gunneridae</taxon>
        <taxon>Pentapetalae</taxon>
        <taxon>asterids</taxon>
        <taxon>campanulids</taxon>
        <taxon>Asterales</taxon>
        <taxon>Asteraceae</taxon>
        <taxon>Cichorioideae</taxon>
        <taxon>Cichorieae</taxon>
        <taxon>Lactucinae</taxon>
        <taxon>Lactuca</taxon>
    </lineage>
</organism>
<dbReference type="Pfam" id="PF12165">
    <property type="entry name" value="Alfin"/>
    <property type="match status" value="1"/>
</dbReference>
<proteinExistence type="inferred from homology"/>
<dbReference type="GO" id="GO:0006325">
    <property type="term" value="P:chromatin organization"/>
    <property type="evidence" value="ECO:0007669"/>
    <property type="project" value="UniProtKB-UniRule"/>
</dbReference>
<name>A0AA35VQ06_LACSI</name>
<evidence type="ECO:0000313" key="3">
    <source>
        <dbReference type="EMBL" id="CAI9264118.1"/>
    </source>
</evidence>
<dbReference type="PANTHER" id="PTHR12321:SF157">
    <property type="entry name" value="PHD FINGER PROTEIN ALFIN-LIKE"/>
    <property type="match status" value="1"/>
</dbReference>
<sequence length="168" mass="18997">MEGMASITLLPDGSISVRDKDYDLIKTSIPLSDQKRKTCLYGFPSEQWEVNLPTEEVPPELPEHALGINFACDGMPENDWLSLAAVHSDVWLLFVVCYFCARFGFDKSDRDDCMGDVSLRKTGVEDKRAKVQKESKILLDYTRKAIARLTYLKRTLSQLEDDVAPCEA</sequence>
<gene>
    <name evidence="3" type="ORF">LSALG_LOCUS4787</name>
</gene>
<dbReference type="GO" id="GO:0000976">
    <property type="term" value="F:transcription cis-regulatory region binding"/>
    <property type="evidence" value="ECO:0007669"/>
    <property type="project" value="TreeGrafter"/>
</dbReference>
<keyword evidence="1" id="KW-0156">Chromatin regulator</keyword>
<dbReference type="GO" id="GO:0005634">
    <property type="term" value="C:nucleus"/>
    <property type="evidence" value="ECO:0007669"/>
    <property type="project" value="UniProtKB-SubCell"/>
</dbReference>
<comment type="domain">
    <text evidence="1">The PHD-type zinc finger mediates the binding to H3K4me3.</text>
</comment>
<dbReference type="Proteomes" id="UP001177003">
    <property type="component" value="Chromosome 0"/>
</dbReference>
<keyword evidence="1" id="KW-0805">Transcription regulation</keyword>
<dbReference type="PANTHER" id="PTHR12321">
    <property type="entry name" value="CPG BINDING PROTEIN"/>
    <property type="match status" value="1"/>
</dbReference>
<comment type="function">
    <text evidence="1">Histone-binding component that specifically recognizes H3 tails trimethylated on 'Lys-4' (H3K4me3), which mark transcription start sites of virtually all active genes.</text>
</comment>
<protein>
    <recommendedName>
        <fullName evidence="1">PHD finger protein ALFIN-LIKE</fullName>
    </recommendedName>
</protein>
<dbReference type="AlphaFoldDB" id="A0AA35VQ06"/>
<keyword evidence="1" id="KW-0479">Metal-binding</keyword>
<keyword evidence="1" id="KW-0804">Transcription</keyword>
<comment type="subunit">
    <text evidence="1">Interacts with H3K4me3 and to a lesser extent with H3K4me2.</text>
</comment>
<keyword evidence="1" id="KW-0539">Nucleus</keyword>
<comment type="similarity">
    <text evidence="1">Belongs to the Alfin family.</text>
</comment>
<dbReference type="InterPro" id="IPR021998">
    <property type="entry name" value="Alfin_N"/>
</dbReference>
<accession>A0AA35VQ06</accession>
<comment type="subcellular location">
    <subcellularLocation>
        <location evidence="1">Nucleus</location>
    </subcellularLocation>
</comment>
<reference evidence="3" key="1">
    <citation type="submission" date="2023-04" db="EMBL/GenBank/DDBJ databases">
        <authorList>
            <person name="Vijverberg K."/>
            <person name="Xiong W."/>
            <person name="Schranz E."/>
        </authorList>
    </citation>
    <scope>NUCLEOTIDE SEQUENCE</scope>
</reference>
<dbReference type="GO" id="GO:0008270">
    <property type="term" value="F:zinc ion binding"/>
    <property type="evidence" value="ECO:0007669"/>
    <property type="project" value="UniProtKB-KW"/>
</dbReference>
<evidence type="ECO:0000313" key="4">
    <source>
        <dbReference type="Proteomes" id="UP001177003"/>
    </source>
</evidence>
<dbReference type="EMBL" id="OX465086">
    <property type="protein sequence ID" value="CAI9264118.1"/>
    <property type="molecule type" value="Genomic_DNA"/>
</dbReference>
<dbReference type="InterPro" id="IPR045104">
    <property type="entry name" value="Alfin"/>
</dbReference>